<protein>
    <submittedName>
        <fullName evidence="2">Oxygenase MpaB family protein</fullName>
    </submittedName>
</protein>
<dbReference type="RefSeq" id="WP_359785261.1">
    <property type="nucleotide sequence ID" value="NZ_JBEYBN010000003.1"/>
</dbReference>
<dbReference type="InterPro" id="IPR037473">
    <property type="entry name" value="Lcp-like"/>
</dbReference>
<dbReference type="EMBL" id="JBEYBN010000003">
    <property type="protein sequence ID" value="MEU2265656.1"/>
    <property type="molecule type" value="Genomic_DNA"/>
</dbReference>
<organism evidence="2 3">
    <name type="scientific">Streptomyces olindensis</name>
    <dbReference type="NCBI Taxonomy" id="358823"/>
    <lineage>
        <taxon>Bacteria</taxon>
        <taxon>Bacillati</taxon>
        <taxon>Actinomycetota</taxon>
        <taxon>Actinomycetes</taxon>
        <taxon>Kitasatosporales</taxon>
        <taxon>Streptomycetaceae</taxon>
        <taxon>Streptomyces</taxon>
    </lineage>
</organism>
<evidence type="ECO:0000313" key="2">
    <source>
        <dbReference type="EMBL" id="MEU2265656.1"/>
    </source>
</evidence>
<accession>A0ABV2XNR9</accession>
<gene>
    <name evidence="2" type="ORF">ABZ568_04260</name>
</gene>
<dbReference type="InterPro" id="IPR018713">
    <property type="entry name" value="MPAB/Lcp_cat_dom"/>
</dbReference>
<evidence type="ECO:0000259" key="1">
    <source>
        <dbReference type="Pfam" id="PF09995"/>
    </source>
</evidence>
<dbReference type="PANTHER" id="PTHR37539:SF1">
    <property type="entry name" value="ER-BOUND OXYGENASE MPAB_MPAB'_RUBBER OXYGENASE CATALYTIC DOMAIN-CONTAINING PROTEIN"/>
    <property type="match status" value="1"/>
</dbReference>
<dbReference type="Pfam" id="PF09995">
    <property type="entry name" value="MPAB_Lcp_cat"/>
    <property type="match status" value="1"/>
</dbReference>
<sequence length="392" mass="41982">MIALEAVGRRPSTKADRMAPLLTAGDPLADAVIADLDLYGPKARHALDAGLRKGLAGLDERPPEAVAALLKQVETTPSWVDPLMLHRGDTVSLSVPPLWFGLCVITSVLAHTYACPVTARLLMRTDRPTPTVSRRLAETGVWARQTIRPGGLLRGGPGYVATVEARLRHARMRATSLTDWDMGVPGLPIGQLDTARTWLGFTLTACQALAAVGIDITAEEESHLYRYWSYVAHLLGLDERLYKDVADHAGARRLQDLLNTMTAAPDATSRAATAAMIDAQARATAHAPGAVLSEKQLEDLIHCVLRRSLGNTAADRLGIPDVPAASDLMPLISTLNRQARYWQTFSPASAQAARRQAAEEPGPASQPIAAVLPLGVALRRRAGVRRSGTPAA</sequence>
<evidence type="ECO:0000313" key="3">
    <source>
        <dbReference type="Proteomes" id="UP001550603"/>
    </source>
</evidence>
<keyword evidence="3" id="KW-1185">Reference proteome</keyword>
<dbReference type="PANTHER" id="PTHR37539">
    <property type="entry name" value="SECRETED PROTEIN-RELATED"/>
    <property type="match status" value="1"/>
</dbReference>
<proteinExistence type="predicted"/>
<dbReference type="Proteomes" id="UP001550603">
    <property type="component" value="Unassembled WGS sequence"/>
</dbReference>
<feature type="domain" description="ER-bound oxygenase mpaB/mpaB'/Rubber oxygenase catalytic" evidence="1">
    <location>
        <begin position="132"/>
        <end position="329"/>
    </location>
</feature>
<reference evidence="2 3" key="1">
    <citation type="submission" date="2024-06" db="EMBL/GenBank/DDBJ databases">
        <title>The Natural Products Discovery Center: Release of the First 8490 Sequenced Strains for Exploring Actinobacteria Biosynthetic Diversity.</title>
        <authorList>
            <person name="Kalkreuter E."/>
            <person name="Kautsar S.A."/>
            <person name="Yang D."/>
            <person name="Bader C.D."/>
            <person name="Teijaro C.N."/>
            <person name="Fluegel L."/>
            <person name="Davis C.M."/>
            <person name="Simpson J.R."/>
            <person name="Lauterbach L."/>
            <person name="Steele A.D."/>
            <person name="Gui C."/>
            <person name="Meng S."/>
            <person name="Li G."/>
            <person name="Viehrig K."/>
            <person name="Ye F."/>
            <person name="Su P."/>
            <person name="Kiefer A.F."/>
            <person name="Nichols A."/>
            <person name="Cepeda A.J."/>
            <person name="Yan W."/>
            <person name="Fan B."/>
            <person name="Jiang Y."/>
            <person name="Adhikari A."/>
            <person name="Zheng C.-J."/>
            <person name="Schuster L."/>
            <person name="Cowan T.M."/>
            <person name="Smanski M.J."/>
            <person name="Chevrette M.G."/>
            <person name="De Carvalho L.P.S."/>
            <person name="Shen B."/>
        </authorList>
    </citation>
    <scope>NUCLEOTIDE SEQUENCE [LARGE SCALE GENOMIC DNA]</scope>
    <source>
        <strain evidence="2 3">NPDC019583</strain>
    </source>
</reference>
<name>A0ABV2XNR9_9ACTN</name>
<comment type="caution">
    <text evidence="2">The sequence shown here is derived from an EMBL/GenBank/DDBJ whole genome shotgun (WGS) entry which is preliminary data.</text>
</comment>